<sequence length="312" mass="36230">MKHAPKHSLLEVSEDEMEKVRKFYGIDENAILQDMEIIEEWGKKQEHLVEAMKYLHREILERIYLIAKGSVEATKNIIEKLFTIRGMMSELTLNKSIGEFNKLLENIKFVVMPKLTEEQSRVIVIQFATGKWDDFNFLTFVRYYFMLADYRLHFDYNLSETFIVDLKNLSINDITKLNPMTIKKGEILSLSCYGVKINSIHIVNAPSFVDTLITILKQALRENLVGRLHVHSTYEDLHKATPKDIIPENYGGNSLSVEKLSELWQECFTSEEARQIVENTNKLVSDESKRSSFKFNEEYLGMPGSFKKLAVD</sequence>
<dbReference type="InterPro" id="IPR036865">
    <property type="entry name" value="CRAL-TRIO_dom_sf"/>
</dbReference>
<dbReference type="SMART" id="SM00516">
    <property type="entry name" value="SEC14"/>
    <property type="match status" value="1"/>
</dbReference>
<dbReference type="AlphaFoldDB" id="A0A2H4RMP7"/>
<dbReference type="PANTHER" id="PTHR10174">
    <property type="entry name" value="ALPHA-TOCOPHEROL TRANSFER PROTEIN-RELATED"/>
    <property type="match status" value="1"/>
</dbReference>
<dbReference type="SUPFAM" id="SSF52087">
    <property type="entry name" value="CRAL/TRIO domain"/>
    <property type="match status" value="1"/>
</dbReference>
<evidence type="ECO:0000259" key="1">
    <source>
        <dbReference type="PROSITE" id="PS50191"/>
    </source>
</evidence>
<dbReference type="CDD" id="cd00170">
    <property type="entry name" value="SEC14"/>
    <property type="match status" value="1"/>
</dbReference>
<organism evidence="2">
    <name type="scientific">Heliconius melpomene</name>
    <name type="common">Postman butterfly</name>
    <dbReference type="NCBI Taxonomy" id="34740"/>
    <lineage>
        <taxon>Eukaryota</taxon>
        <taxon>Metazoa</taxon>
        <taxon>Ecdysozoa</taxon>
        <taxon>Arthropoda</taxon>
        <taxon>Hexapoda</taxon>
        <taxon>Insecta</taxon>
        <taxon>Pterygota</taxon>
        <taxon>Neoptera</taxon>
        <taxon>Endopterygota</taxon>
        <taxon>Lepidoptera</taxon>
        <taxon>Glossata</taxon>
        <taxon>Ditrysia</taxon>
        <taxon>Papilionoidea</taxon>
        <taxon>Nymphalidae</taxon>
        <taxon>Heliconiinae</taxon>
        <taxon>Heliconiini</taxon>
        <taxon>Heliconius</taxon>
    </lineage>
</organism>
<dbReference type="PRINTS" id="PR00180">
    <property type="entry name" value="CRETINALDHBP"/>
</dbReference>
<evidence type="ECO:0000313" key="2">
    <source>
        <dbReference type="EMBL" id="ATY51909.1"/>
    </source>
</evidence>
<feature type="domain" description="CRAL-TRIO" evidence="1">
    <location>
        <begin position="124"/>
        <end position="258"/>
    </location>
</feature>
<dbReference type="GO" id="GO:0016020">
    <property type="term" value="C:membrane"/>
    <property type="evidence" value="ECO:0007669"/>
    <property type="project" value="TreeGrafter"/>
</dbReference>
<name>A0A2H4RMP7_HELME</name>
<dbReference type="GO" id="GO:1902936">
    <property type="term" value="F:phosphatidylinositol bisphosphate binding"/>
    <property type="evidence" value="ECO:0007669"/>
    <property type="project" value="TreeGrafter"/>
</dbReference>
<dbReference type="InterPro" id="IPR001251">
    <property type="entry name" value="CRAL-TRIO_dom"/>
</dbReference>
<dbReference type="Pfam" id="PF00650">
    <property type="entry name" value="CRAL_TRIO"/>
    <property type="match status" value="1"/>
</dbReference>
<accession>A0A2H4RMP7</accession>
<dbReference type="Gene3D" id="3.40.525.10">
    <property type="entry name" value="CRAL-TRIO lipid binding domain"/>
    <property type="match status" value="1"/>
</dbReference>
<dbReference type="PROSITE" id="PS50191">
    <property type="entry name" value="CRAL_TRIO"/>
    <property type="match status" value="1"/>
</dbReference>
<dbReference type="PANTHER" id="PTHR10174:SF222">
    <property type="entry name" value="GH10083P-RELATED"/>
    <property type="match status" value="1"/>
</dbReference>
<protein>
    <submittedName>
        <fullName evidence="2">CTD15</fullName>
    </submittedName>
</protein>
<reference evidence="2" key="1">
    <citation type="journal article" date="2017" name="Genome Biol. Evol.">
        <title>Copy Number Variation and Expression Analysis Reveals a Nonorthologous Pinta Gene Family Member Involved in Butterfly Vision.</title>
        <authorList>
            <person name="Macias-Munoz A."/>
            <person name="McCulloch K.J."/>
            <person name="Briscoe A.D."/>
        </authorList>
    </citation>
    <scope>NUCLEOTIDE SEQUENCE</scope>
</reference>
<proteinExistence type="evidence at transcript level"/>
<dbReference type="EMBL" id="MG434603">
    <property type="protein sequence ID" value="ATY51909.1"/>
    <property type="molecule type" value="mRNA"/>
</dbReference>